<keyword evidence="9 10" id="KW-0472">Membrane</keyword>
<evidence type="ECO:0000313" key="12">
    <source>
        <dbReference type="Proteomes" id="UP000472263"/>
    </source>
</evidence>
<dbReference type="Pfam" id="PF02285">
    <property type="entry name" value="COX8"/>
    <property type="match status" value="1"/>
</dbReference>
<evidence type="ECO:0000256" key="9">
    <source>
        <dbReference type="ARBA" id="ARBA00023136"/>
    </source>
</evidence>
<dbReference type="Gene3D" id="4.10.81.10">
    <property type="entry name" value="Cytochrome c oxidase, subunit 8"/>
    <property type="match status" value="1"/>
</dbReference>
<dbReference type="Ensembl" id="ENSMMDT00005053200.1">
    <property type="protein sequence ID" value="ENSMMDP00005052183.1"/>
    <property type="gene ID" value="ENSMMDG00005023552.1"/>
</dbReference>
<dbReference type="AlphaFoldDB" id="A0A668ALY8"/>
<accession>A0A668ALY8</accession>
<keyword evidence="7 10" id="KW-1133">Transmembrane helix</keyword>
<dbReference type="GO" id="GO:0045277">
    <property type="term" value="C:respiratory chain complex IV"/>
    <property type="evidence" value="ECO:0007669"/>
    <property type="project" value="InterPro"/>
</dbReference>
<protein>
    <submittedName>
        <fullName evidence="11">Uncharacterized protein</fullName>
    </submittedName>
</protein>
<evidence type="ECO:0000256" key="10">
    <source>
        <dbReference type="SAM" id="Phobius"/>
    </source>
</evidence>
<evidence type="ECO:0000313" key="11">
    <source>
        <dbReference type="Ensembl" id="ENSMMDP00005052183.1"/>
    </source>
</evidence>
<feature type="transmembrane region" description="Helical" evidence="10">
    <location>
        <begin position="34"/>
        <end position="53"/>
    </location>
</feature>
<keyword evidence="8" id="KW-0496">Mitochondrion</keyword>
<evidence type="ECO:0000256" key="4">
    <source>
        <dbReference type="ARBA" id="ARBA00022692"/>
    </source>
</evidence>
<proteinExistence type="inferred from homology"/>
<keyword evidence="5" id="KW-0999">Mitochondrion inner membrane</keyword>
<keyword evidence="4 10" id="KW-0812">Transmembrane</keyword>
<dbReference type="SUPFAM" id="SSF81431">
    <property type="entry name" value="Mitochondrial cytochrome c oxidase subunit VIIIb (aka IX)"/>
    <property type="match status" value="1"/>
</dbReference>
<comment type="pathway">
    <text evidence="2">Energy metabolism; oxidative phosphorylation.</text>
</comment>
<sequence>LMADKSSVNLMYTCLLMKYCFSFIFSIFSPQQSLFTLSVFAVTLLAPAGWIMHHIPVYRQRPRPQP</sequence>
<keyword evidence="6" id="KW-0809">Transit peptide</keyword>
<dbReference type="GO" id="GO:0005743">
    <property type="term" value="C:mitochondrial inner membrane"/>
    <property type="evidence" value="ECO:0007669"/>
    <property type="project" value="UniProtKB-SubCell"/>
</dbReference>
<dbReference type="UniPathway" id="UPA00705"/>
<evidence type="ECO:0000256" key="1">
    <source>
        <dbReference type="ARBA" id="ARBA00004434"/>
    </source>
</evidence>
<reference evidence="11" key="1">
    <citation type="submission" date="2019-06" db="EMBL/GenBank/DDBJ databases">
        <authorList>
            <consortium name="Wellcome Sanger Institute Data Sharing"/>
        </authorList>
    </citation>
    <scope>NUCLEOTIDE SEQUENCE [LARGE SCALE GENOMIC DNA]</scope>
</reference>
<reference evidence="11" key="3">
    <citation type="submission" date="2025-09" db="UniProtKB">
        <authorList>
            <consortium name="Ensembl"/>
        </authorList>
    </citation>
    <scope>IDENTIFICATION</scope>
</reference>
<comment type="similarity">
    <text evidence="3">Belongs to the cytochrome c oxidase VIII family.</text>
</comment>
<dbReference type="Proteomes" id="UP000472263">
    <property type="component" value="Chromosome 22"/>
</dbReference>
<keyword evidence="12" id="KW-1185">Reference proteome</keyword>
<feature type="transmembrane region" description="Helical" evidence="10">
    <location>
        <begin position="7"/>
        <end position="28"/>
    </location>
</feature>
<evidence type="ECO:0000256" key="7">
    <source>
        <dbReference type="ARBA" id="ARBA00022989"/>
    </source>
</evidence>
<evidence type="ECO:0000256" key="6">
    <source>
        <dbReference type="ARBA" id="ARBA00022946"/>
    </source>
</evidence>
<dbReference type="GeneTree" id="ENSGT01140000283041"/>
<evidence type="ECO:0000256" key="5">
    <source>
        <dbReference type="ARBA" id="ARBA00022792"/>
    </source>
</evidence>
<reference evidence="11" key="2">
    <citation type="submission" date="2025-08" db="UniProtKB">
        <authorList>
            <consortium name="Ensembl"/>
        </authorList>
    </citation>
    <scope>IDENTIFICATION</scope>
</reference>
<evidence type="ECO:0000256" key="8">
    <source>
        <dbReference type="ARBA" id="ARBA00023128"/>
    </source>
</evidence>
<evidence type="ECO:0000256" key="2">
    <source>
        <dbReference type="ARBA" id="ARBA00004673"/>
    </source>
</evidence>
<name>A0A668ALY8_9TELE</name>
<comment type="subcellular location">
    <subcellularLocation>
        <location evidence="1">Mitochondrion inner membrane</location>
        <topology evidence="1">Single-pass membrane protein</topology>
    </subcellularLocation>
</comment>
<dbReference type="GO" id="GO:0006123">
    <property type="term" value="P:mitochondrial electron transport, cytochrome c to oxygen"/>
    <property type="evidence" value="ECO:0007669"/>
    <property type="project" value="InterPro"/>
</dbReference>
<dbReference type="InterPro" id="IPR036548">
    <property type="entry name" value="Cyt_c_oxidase_su8_sf"/>
</dbReference>
<evidence type="ECO:0000256" key="3">
    <source>
        <dbReference type="ARBA" id="ARBA00010117"/>
    </source>
</evidence>
<organism evidence="11 12">
    <name type="scientific">Myripristis murdjan</name>
    <name type="common">pinecone soldierfish</name>
    <dbReference type="NCBI Taxonomy" id="586833"/>
    <lineage>
        <taxon>Eukaryota</taxon>
        <taxon>Metazoa</taxon>
        <taxon>Chordata</taxon>
        <taxon>Craniata</taxon>
        <taxon>Vertebrata</taxon>
        <taxon>Euteleostomi</taxon>
        <taxon>Actinopterygii</taxon>
        <taxon>Neopterygii</taxon>
        <taxon>Teleostei</taxon>
        <taxon>Neoteleostei</taxon>
        <taxon>Acanthomorphata</taxon>
        <taxon>Holocentriformes</taxon>
        <taxon>Holocentridae</taxon>
        <taxon>Myripristis</taxon>
    </lineage>
</organism>
<dbReference type="InParanoid" id="A0A668ALY8"/>
<dbReference type="InterPro" id="IPR003205">
    <property type="entry name" value="Cyt_c_oxidase_su8"/>
</dbReference>